<protein>
    <recommendedName>
        <fullName evidence="2">Putative Flp pilus-assembly TadG-like N-terminal domain-containing protein</fullName>
    </recommendedName>
</protein>
<sequence length="343" mass="35122">MRRLIRKRFAREERGAIAVTVALGLTALLVVLAFVVDVGLLYFEKAELQNGADSAALAVAQECALHASSCEADADDIAVGYSGGNANDDLANAVIPSGTFVVNAMSGKVTVRSSTLTEEGAALQHPLASMLGLDPTTLDAQSTAEWGTPVGGTTQLALTIAECEFDDLPPQEADTTNPTRTWLLINNGPSPTGASCASGAPGGFGWLDGTNCSSTISIDATVPGETGIQPNINKNGCDADVLRTKLCQTLLIPLYTSHTGGGSNATFTISRFAAFKLTGLKTSGGAPSGADFCGGSVLPPSIPGPPGNSKGIQGYFVKYVDLGEDFEVGEGPEGGLSIVRLIG</sequence>
<feature type="transmembrane region" description="Helical" evidence="1">
    <location>
        <begin position="21"/>
        <end position="43"/>
    </location>
</feature>
<dbReference type="Pfam" id="PF13400">
    <property type="entry name" value="Tad"/>
    <property type="match status" value="1"/>
</dbReference>
<organism evidence="3 4">
    <name type="scientific">Agromyces humatus</name>
    <dbReference type="NCBI Taxonomy" id="279573"/>
    <lineage>
        <taxon>Bacteria</taxon>
        <taxon>Bacillati</taxon>
        <taxon>Actinomycetota</taxon>
        <taxon>Actinomycetes</taxon>
        <taxon>Micrococcales</taxon>
        <taxon>Microbacteriaceae</taxon>
        <taxon>Agromyces</taxon>
    </lineage>
</organism>
<comment type="caution">
    <text evidence="3">The sequence shown here is derived from an EMBL/GenBank/DDBJ whole genome shotgun (WGS) entry which is preliminary data.</text>
</comment>
<accession>A0ABN2KZ71</accession>
<feature type="domain" description="Putative Flp pilus-assembly TadG-like N-terminal" evidence="2">
    <location>
        <begin position="15"/>
        <end position="61"/>
    </location>
</feature>
<dbReference type="InterPro" id="IPR028087">
    <property type="entry name" value="Tad_N"/>
</dbReference>
<keyword evidence="4" id="KW-1185">Reference proteome</keyword>
<evidence type="ECO:0000259" key="2">
    <source>
        <dbReference type="Pfam" id="PF13400"/>
    </source>
</evidence>
<dbReference type="EMBL" id="BAAANH010000008">
    <property type="protein sequence ID" value="GAA1770022.1"/>
    <property type="molecule type" value="Genomic_DNA"/>
</dbReference>
<dbReference type="Proteomes" id="UP001500506">
    <property type="component" value="Unassembled WGS sequence"/>
</dbReference>
<evidence type="ECO:0000313" key="3">
    <source>
        <dbReference type="EMBL" id="GAA1770022.1"/>
    </source>
</evidence>
<evidence type="ECO:0000313" key="4">
    <source>
        <dbReference type="Proteomes" id="UP001500506"/>
    </source>
</evidence>
<keyword evidence="1" id="KW-1133">Transmembrane helix</keyword>
<keyword evidence="1" id="KW-0472">Membrane</keyword>
<evidence type="ECO:0000256" key="1">
    <source>
        <dbReference type="SAM" id="Phobius"/>
    </source>
</evidence>
<reference evidence="3 4" key="1">
    <citation type="journal article" date="2019" name="Int. J. Syst. Evol. Microbiol.">
        <title>The Global Catalogue of Microorganisms (GCM) 10K type strain sequencing project: providing services to taxonomists for standard genome sequencing and annotation.</title>
        <authorList>
            <consortium name="The Broad Institute Genomics Platform"/>
            <consortium name="The Broad Institute Genome Sequencing Center for Infectious Disease"/>
            <person name="Wu L."/>
            <person name="Ma J."/>
        </authorList>
    </citation>
    <scope>NUCLEOTIDE SEQUENCE [LARGE SCALE GENOMIC DNA]</scope>
    <source>
        <strain evidence="3 4">JCM 14319</strain>
    </source>
</reference>
<proteinExistence type="predicted"/>
<gene>
    <name evidence="3" type="ORF">GCM10009747_34040</name>
</gene>
<keyword evidence="1" id="KW-0812">Transmembrane</keyword>
<name>A0ABN2KZ71_9MICO</name>